<dbReference type="GO" id="GO:0046872">
    <property type="term" value="F:metal ion binding"/>
    <property type="evidence" value="ECO:0007669"/>
    <property type="project" value="UniProtKB-KW"/>
</dbReference>
<keyword evidence="2 8" id="KW-0349">Heme</keyword>
<dbReference type="GO" id="GO:0009055">
    <property type="term" value="F:electron transfer activity"/>
    <property type="evidence" value="ECO:0007669"/>
    <property type="project" value="InterPro"/>
</dbReference>
<feature type="binding site" description="covalent" evidence="8">
    <location>
        <position position="65"/>
    </location>
    <ligand>
        <name>heme c</name>
        <dbReference type="ChEBI" id="CHEBI:61717"/>
        <label>1</label>
    </ligand>
</feature>
<evidence type="ECO:0000256" key="3">
    <source>
        <dbReference type="ARBA" id="ARBA00022723"/>
    </source>
</evidence>
<evidence type="ECO:0000256" key="8">
    <source>
        <dbReference type="PIRSR" id="PIRSR000294-1"/>
    </source>
</evidence>
<protein>
    <submittedName>
        <fullName evidence="11">Methylamine utilization protein MauG</fullName>
    </submittedName>
</protein>
<evidence type="ECO:0000313" key="12">
    <source>
        <dbReference type="Proteomes" id="UP000254326"/>
    </source>
</evidence>
<feature type="binding site" description="axial binding residue" evidence="9">
    <location>
        <position position="240"/>
    </location>
    <ligand>
        <name>heme c</name>
        <dbReference type="ChEBI" id="CHEBI:61717"/>
        <label>2</label>
    </ligand>
    <ligandPart>
        <name>Fe</name>
        <dbReference type="ChEBI" id="CHEBI:18248"/>
    </ligandPart>
</feature>
<keyword evidence="4" id="KW-0732">Signal</keyword>
<evidence type="ECO:0000259" key="10">
    <source>
        <dbReference type="PROSITE" id="PS51007"/>
    </source>
</evidence>
<dbReference type="EMBL" id="QKRA01000001">
    <property type="protein sequence ID" value="RDL45858.1"/>
    <property type="molecule type" value="Genomic_DNA"/>
</dbReference>
<dbReference type="RefSeq" id="WP_115466446.1">
    <property type="nucleotide sequence ID" value="NZ_QKRA01000001.1"/>
</dbReference>
<evidence type="ECO:0000256" key="2">
    <source>
        <dbReference type="ARBA" id="ARBA00022617"/>
    </source>
</evidence>
<dbReference type="GO" id="GO:0004130">
    <property type="term" value="F:cytochrome-c peroxidase activity"/>
    <property type="evidence" value="ECO:0007669"/>
    <property type="project" value="TreeGrafter"/>
</dbReference>
<dbReference type="InterPro" id="IPR004852">
    <property type="entry name" value="Di-haem_cyt_c_peroxidsae"/>
</dbReference>
<feature type="domain" description="Cytochrome c" evidence="10">
    <location>
        <begin position="43"/>
        <end position="198"/>
    </location>
</feature>
<dbReference type="GO" id="GO:0042597">
    <property type="term" value="C:periplasmic space"/>
    <property type="evidence" value="ECO:0007669"/>
    <property type="project" value="UniProtKB-SubCell"/>
</dbReference>
<accession>A0A370UDK0</accession>
<dbReference type="AlphaFoldDB" id="A0A370UDK0"/>
<keyword evidence="7 9" id="KW-0408">Iron</keyword>
<comment type="cofactor">
    <cofactor evidence="8">
        <name>heme</name>
        <dbReference type="ChEBI" id="CHEBI:30413"/>
    </cofactor>
    <text evidence="8">Binds 2 heme groups.</text>
</comment>
<feature type="binding site" description="covalent" evidence="8">
    <location>
        <position position="68"/>
    </location>
    <ligand>
        <name>heme c</name>
        <dbReference type="ChEBI" id="CHEBI:61717"/>
        <label>1</label>
    </ligand>
</feature>
<dbReference type="InterPro" id="IPR009056">
    <property type="entry name" value="Cyt_c-like_dom"/>
</dbReference>
<feature type="binding site" description="axial binding residue" evidence="9">
    <location>
        <position position="69"/>
    </location>
    <ligand>
        <name>heme c</name>
        <dbReference type="ChEBI" id="CHEBI:61717"/>
        <label>1</label>
    </ligand>
    <ligandPart>
        <name>Fe</name>
        <dbReference type="ChEBI" id="CHEBI:18248"/>
    </ligandPart>
</feature>
<dbReference type="OrthoDB" id="9805202at2"/>
<evidence type="ECO:0000256" key="6">
    <source>
        <dbReference type="ARBA" id="ARBA00023002"/>
    </source>
</evidence>
<comment type="subcellular location">
    <subcellularLocation>
        <location evidence="1">Periplasm</location>
    </subcellularLocation>
</comment>
<proteinExistence type="predicted"/>
<sequence length="388" mass="43535">MNSTLIISSLLLFVCVGCTQISNVDRIKNQNTSSDLPVPITHPKAQLGSQLFFDVNLSKSRNLSCASCHDVGHAFVDKREIGSAVSRGSDEVSLGGRNAPTASYAALTPVFHKMQSGEYRGGQFLDGRAIDLQHQAAGPFVNPVEMQMPTEAAVIDRIMENEQYVSSFKKVYGNDVFLDKSYAFDAVTDAIAHFEQTQLFMPFNSKYDRVLKGEASFTSEEELGRTLFFSQQFTNCAECHQLNQSPFFERETFTNYEYRNIGVPKNSSLKHVERDLGLLENPNVLDKHQAGKFRVPTLRNVAVTGPYMHNGVFNDLRTVVKFYDHYNNPTRLVNPETGKAWSAPEVPETVDMKTLTKGPALSDRRVDALVAFLKTLTDQQYEYLQEDQ</sequence>
<dbReference type="Proteomes" id="UP000254326">
    <property type="component" value="Unassembled WGS sequence"/>
</dbReference>
<evidence type="ECO:0000313" key="11">
    <source>
        <dbReference type="EMBL" id="RDL45858.1"/>
    </source>
</evidence>
<evidence type="ECO:0000256" key="4">
    <source>
        <dbReference type="ARBA" id="ARBA00022729"/>
    </source>
</evidence>
<feature type="binding site" description="covalent" evidence="8">
    <location>
        <position position="236"/>
    </location>
    <ligand>
        <name>heme c</name>
        <dbReference type="ChEBI" id="CHEBI:61717"/>
        <label>2</label>
    </ligand>
</feature>
<dbReference type="InterPro" id="IPR051395">
    <property type="entry name" value="Cytochrome_c_Peroxidase/MauG"/>
</dbReference>
<feature type="binding site" description="covalent" evidence="8">
    <location>
        <position position="239"/>
    </location>
    <ligand>
        <name>heme c</name>
        <dbReference type="ChEBI" id="CHEBI:61717"/>
        <label>2</label>
    </ligand>
</feature>
<gene>
    <name evidence="11" type="ORF">DN730_02070</name>
</gene>
<feature type="domain" description="Cytochrome c" evidence="10">
    <location>
        <begin position="219"/>
        <end position="377"/>
    </location>
</feature>
<evidence type="ECO:0000256" key="7">
    <source>
        <dbReference type="ARBA" id="ARBA00023004"/>
    </source>
</evidence>
<keyword evidence="6" id="KW-0560">Oxidoreductase</keyword>
<name>A0A370UDK0_9GAMM</name>
<evidence type="ECO:0000256" key="1">
    <source>
        <dbReference type="ARBA" id="ARBA00004418"/>
    </source>
</evidence>
<organism evidence="11 12">
    <name type="scientific">Marinomonas piezotolerans</name>
    <dbReference type="NCBI Taxonomy" id="2213058"/>
    <lineage>
        <taxon>Bacteria</taxon>
        <taxon>Pseudomonadati</taxon>
        <taxon>Pseudomonadota</taxon>
        <taxon>Gammaproteobacteria</taxon>
        <taxon>Oceanospirillales</taxon>
        <taxon>Oceanospirillaceae</taxon>
        <taxon>Marinomonas</taxon>
    </lineage>
</organism>
<dbReference type="SUPFAM" id="SSF46626">
    <property type="entry name" value="Cytochrome c"/>
    <property type="match status" value="2"/>
</dbReference>
<dbReference type="PIRSF" id="PIRSF000294">
    <property type="entry name" value="Cytochrome-c_peroxidase"/>
    <property type="match status" value="1"/>
</dbReference>
<dbReference type="InterPro" id="IPR026259">
    <property type="entry name" value="MauG/Cytc_peroxidase"/>
</dbReference>
<dbReference type="Pfam" id="PF03150">
    <property type="entry name" value="CCP_MauG"/>
    <property type="match status" value="1"/>
</dbReference>
<dbReference type="PANTHER" id="PTHR30600">
    <property type="entry name" value="CYTOCHROME C PEROXIDASE-RELATED"/>
    <property type="match status" value="1"/>
</dbReference>
<keyword evidence="12" id="KW-1185">Reference proteome</keyword>
<dbReference type="GO" id="GO:0020037">
    <property type="term" value="F:heme binding"/>
    <property type="evidence" value="ECO:0007669"/>
    <property type="project" value="InterPro"/>
</dbReference>
<dbReference type="InterPro" id="IPR036909">
    <property type="entry name" value="Cyt_c-like_dom_sf"/>
</dbReference>
<reference evidence="11 12" key="1">
    <citation type="submission" date="2018-06" db="EMBL/GenBank/DDBJ databases">
        <title>Marinomonas sp. YLB-05 draft genome sequence.</title>
        <authorList>
            <person name="Yu L."/>
            <person name="Tang X."/>
        </authorList>
    </citation>
    <scope>NUCLEOTIDE SEQUENCE [LARGE SCALE GENOMIC DNA]</scope>
    <source>
        <strain evidence="11 12">YLB-05</strain>
    </source>
</reference>
<comment type="PTM">
    <text evidence="8">Binds 2 heme groups per subunit.</text>
</comment>
<keyword evidence="3 9" id="KW-0479">Metal-binding</keyword>
<evidence type="ECO:0000256" key="9">
    <source>
        <dbReference type="PIRSR" id="PIRSR000294-2"/>
    </source>
</evidence>
<dbReference type="PANTHER" id="PTHR30600:SF10">
    <property type="entry name" value="BLL6722 PROTEIN"/>
    <property type="match status" value="1"/>
</dbReference>
<keyword evidence="5" id="KW-0574">Periplasm</keyword>
<dbReference type="Gene3D" id="1.10.760.10">
    <property type="entry name" value="Cytochrome c-like domain"/>
    <property type="match status" value="2"/>
</dbReference>
<dbReference type="PROSITE" id="PS51007">
    <property type="entry name" value="CYTC"/>
    <property type="match status" value="2"/>
</dbReference>
<comment type="caution">
    <text evidence="11">The sequence shown here is derived from an EMBL/GenBank/DDBJ whole genome shotgun (WGS) entry which is preliminary data.</text>
</comment>
<evidence type="ECO:0000256" key="5">
    <source>
        <dbReference type="ARBA" id="ARBA00022764"/>
    </source>
</evidence>